<dbReference type="AlphaFoldDB" id="A0A183MM26"/>
<sequence length="162" mass="18344">MRQLYDTTKKLSEKYSKQKRPAMDKEGKPITEIEEQRNRRVAHFEELTNRPAPLSPPDIEVVHTDLSIDITAPMTGEIRMVISRMKSGKVKTASVAAAYAVVGLNIHKEKGKILKYNTENTNPITFDGKALNQHLNVFPTLYISKYSELFIEELPTSSSNSH</sequence>
<keyword evidence="2" id="KW-1185">Reference proteome</keyword>
<protein>
    <submittedName>
        <fullName evidence="1">Uncharacterized protein</fullName>
    </submittedName>
</protein>
<evidence type="ECO:0000313" key="1">
    <source>
        <dbReference type="EMBL" id="VDP22969.1"/>
    </source>
</evidence>
<accession>A0A183MM26</accession>
<dbReference type="Proteomes" id="UP000277204">
    <property type="component" value="Unassembled WGS sequence"/>
</dbReference>
<dbReference type="EMBL" id="UZAI01017290">
    <property type="protein sequence ID" value="VDP22969.1"/>
    <property type="molecule type" value="Genomic_DNA"/>
</dbReference>
<organism evidence="1 2">
    <name type="scientific">Schistosoma margrebowiei</name>
    <dbReference type="NCBI Taxonomy" id="48269"/>
    <lineage>
        <taxon>Eukaryota</taxon>
        <taxon>Metazoa</taxon>
        <taxon>Spiralia</taxon>
        <taxon>Lophotrochozoa</taxon>
        <taxon>Platyhelminthes</taxon>
        <taxon>Trematoda</taxon>
        <taxon>Digenea</taxon>
        <taxon>Strigeidida</taxon>
        <taxon>Schistosomatoidea</taxon>
        <taxon>Schistosomatidae</taxon>
        <taxon>Schistosoma</taxon>
    </lineage>
</organism>
<proteinExistence type="predicted"/>
<reference evidence="1 2" key="1">
    <citation type="submission" date="2018-11" db="EMBL/GenBank/DDBJ databases">
        <authorList>
            <consortium name="Pathogen Informatics"/>
        </authorList>
    </citation>
    <scope>NUCLEOTIDE SEQUENCE [LARGE SCALE GENOMIC DNA]</scope>
    <source>
        <strain evidence="1 2">Zambia</strain>
    </source>
</reference>
<name>A0A183MM26_9TREM</name>
<evidence type="ECO:0000313" key="2">
    <source>
        <dbReference type="Proteomes" id="UP000277204"/>
    </source>
</evidence>
<gene>
    <name evidence="1" type="ORF">SMRZ_LOCUS17101</name>
</gene>